<organism evidence="1">
    <name type="scientific">uncultured Caudovirales phage</name>
    <dbReference type="NCBI Taxonomy" id="2100421"/>
    <lineage>
        <taxon>Viruses</taxon>
        <taxon>Duplodnaviria</taxon>
        <taxon>Heunggongvirae</taxon>
        <taxon>Uroviricota</taxon>
        <taxon>Caudoviricetes</taxon>
        <taxon>Peduoviridae</taxon>
        <taxon>Maltschvirus</taxon>
        <taxon>Maltschvirus maltsch</taxon>
    </lineage>
</organism>
<evidence type="ECO:0000313" key="1">
    <source>
        <dbReference type="EMBL" id="CAB4195390.1"/>
    </source>
</evidence>
<dbReference type="EMBL" id="LR797242">
    <property type="protein sequence ID" value="CAB4195390.1"/>
    <property type="molecule type" value="Genomic_DNA"/>
</dbReference>
<gene>
    <name evidence="1" type="ORF">UFOVP1295_9</name>
</gene>
<reference evidence="1" key="1">
    <citation type="submission" date="2020-05" db="EMBL/GenBank/DDBJ databases">
        <authorList>
            <person name="Chiriac C."/>
            <person name="Salcher M."/>
            <person name="Ghai R."/>
            <person name="Kavagutti S V."/>
        </authorList>
    </citation>
    <scope>NUCLEOTIDE SEQUENCE</scope>
</reference>
<dbReference type="InterPro" id="IPR023366">
    <property type="entry name" value="ATP_synth_asu-like_sf"/>
</dbReference>
<protein>
    <submittedName>
        <fullName evidence="1">Uncharacterized protein</fullName>
    </submittedName>
</protein>
<sequence length="648" mass="71117">MAFIKVQLKPGVNRDQTNYTGEGGWWDADKMRFFSGYPQKLGGWLKLIAGTTIGTSSVILGTCRQMWNWVTTFSDNFMALGTNEKVYIEVGANLYDITPLRSTTAAGDVTFAKVANGDATITVTDTAFGSAAGDYVTFSGAVTLGGNITAAVLNQNYEIATVIGPNSYTIEAKDTAGVAVLANASDTGNGGSAVIGYYEIAIGYSGGTYGYGFGVGAWGRGGWGSGTTTPIVFAQRDWWFDNFDNDLVMNIREGAPYYWERGGTSNPATALATRAITLQLYADNEGYDPNDVPIKVGQLLISQNDKHLLALGAVPFGSTDPDDYDPLLIRWSDQDNPGQWLPQTTNSAGDLRVSRGSFIVTGLASRQEILVWTDSSLYALTFLGTTDVFGLQEYADNTSIISPRAKTVANNVVYWMGVDKFYAYAGRLETLPCTIRNYVYNDLNYNQIDQIISGTNEGFNEVWWFYPSSTSNTNDRYVIYNHLEKIWMYGTMERTAWIDSSLRFHPQAVDTDFDTQIGAMYNHELGLDDDTSAMVSYIQSNDFDLGDGDKFVLTKRIIPDISFDTSTAAAPSVEFQIRSRNFPGSAFNTATDAQDTENVISTTVDTFTEQVYVRVRARQVALKVKSTGLGVQWQLGSPRVDGREDGER</sequence>
<proteinExistence type="predicted"/>
<accession>A0A6J5RD24</accession>
<name>A0A6J5RD24_9CAUD</name>
<dbReference type="Gene3D" id="2.40.30.20">
    <property type="match status" value="1"/>
</dbReference>